<evidence type="ECO:0000313" key="8">
    <source>
        <dbReference type="EMBL" id="KKB63720.1"/>
    </source>
</evidence>
<sequence length="265" mass="27674">MVSVQTGAAFAKTLFPMVGPEGMAALRLALSAVLLAALIRPWRCWRTPGIWPALIGYGVTLGLMNLMIYHAFATIPVSIAVSIEVIGPLGVALLLSRRRIDLVWIALSVVGLCLLPFSALGGCLDPRGIGFALAAALCWALYMTFGARVAHLGTRAVASGMLIAASFAVPIGVHQAGATLWQGPVLAIGFAVALLSSMIPYLLDMFALHALPSRVFGVLMSASPAIAALASWIVLGETLSPWQCLGIGAITVACAGSARFSRHRT</sequence>
<dbReference type="PANTHER" id="PTHR32322">
    <property type="entry name" value="INNER MEMBRANE TRANSPORTER"/>
    <property type="match status" value="1"/>
</dbReference>
<organism evidence="8 9">
    <name type="scientific">Robbsia andropogonis</name>
    <dbReference type="NCBI Taxonomy" id="28092"/>
    <lineage>
        <taxon>Bacteria</taxon>
        <taxon>Pseudomonadati</taxon>
        <taxon>Pseudomonadota</taxon>
        <taxon>Betaproteobacteria</taxon>
        <taxon>Burkholderiales</taxon>
        <taxon>Burkholderiaceae</taxon>
        <taxon>Robbsia</taxon>
    </lineage>
</organism>
<keyword evidence="3 6" id="KW-0812">Transmembrane</keyword>
<comment type="subcellular location">
    <subcellularLocation>
        <location evidence="1">Cell membrane</location>
        <topology evidence="1">Multi-pass membrane protein</topology>
    </subcellularLocation>
</comment>
<dbReference type="Pfam" id="PF00892">
    <property type="entry name" value="EamA"/>
    <property type="match status" value="1"/>
</dbReference>
<dbReference type="STRING" id="28092.WM40_10420"/>
<protein>
    <submittedName>
        <fullName evidence="8">Threonine transporter</fullName>
    </submittedName>
</protein>
<dbReference type="SUPFAM" id="SSF103481">
    <property type="entry name" value="Multidrug resistance efflux transporter EmrE"/>
    <property type="match status" value="1"/>
</dbReference>
<feature type="transmembrane region" description="Helical" evidence="6">
    <location>
        <begin position="75"/>
        <end position="95"/>
    </location>
</feature>
<feature type="transmembrane region" description="Helical" evidence="6">
    <location>
        <begin position="215"/>
        <end position="234"/>
    </location>
</feature>
<dbReference type="EMBL" id="LAQU01000008">
    <property type="protein sequence ID" value="KKB63720.1"/>
    <property type="molecule type" value="Genomic_DNA"/>
</dbReference>
<feature type="transmembrane region" description="Helical" evidence="6">
    <location>
        <begin position="185"/>
        <end position="203"/>
    </location>
</feature>
<dbReference type="OrthoDB" id="9815120at2"/>
<feature type="transmembrane region" description="Helical" evidence="6">
    <location>
        <begin position="128"/>
        <end position="145"/>
    </location>
</feature>
<evidence type="ECO:0000256" key="5">
    <source>
        <dbReference type="ARBA" id="ARBA00023136"/>
    </source>
</evidence>
<dbReference type="PANTHER" id="PTHR32322:SF18">
    <property type="entry name" value="S-ADENOSYLMETHIONINE_S-ADENOSYLHOMOCYSTEINE TRANSPORTER"/>
    <property type="match status" value="1"/>
</dbReference>
<feature type="transmembrane region" description="Helical" evidence="6">
    <location>
        <begin position="152"/>
        <end position="173"/>
    </location>
</feature>
<evidence type="ECO:0000256" key="3">
    <source>
        <dbReference type="ARBA" id="ARBA00022692"/>
    </source>
</evidence>
<accession>A0A0F5K1C4</accession>
<dbReference type="Proteomes" id="UP000033618">
    <property type="component" value="Unassembled WGS sequence"/>
</dbReference>
<keyword evidence="2" id="KW-1003">Cell membrane</keyword>
<feature type="transmembrane region" description="Helical" evidence="6">
    <location>
        <begin position="24"/>
        <end position="42"/>
    </location>
</feature>
<keyword evidence="5 6" id="KW-0472">Membrane</keyword>
<dbReference type="InterPro" id="IPR037185">
    <property type="entry name" value="EmrE-like"/>
</dbReference>
<keyword evidence="9" id="KW-1185">Reference proteome</keyword>
<feature type="transmembrane region" description="Helical" evidence="6">
    <location>
        <begin position="49"/>
        <end position="69"/>
    </location>
</feature>
<dbReference type="GO" id="GO:0005886">
    <property type="term" value="C:plasma membrane"/>
    <property type="evidence" value="ECO:0007669"/>
    <property type="project" value="UniProtKB-SubCell"/>
</dbReference>
<dbReference type="AlphaFoldDB" id="A0A0F5K1C4"/>
<dbReference type="InterPro" id="IPR000620">
    <property type="entry name" value="EamA_dom"/>
</dbReference>
<feature type="transmembrane region" description="Helical" evidence="6">
    <location>
        <begin position="102"/>
        <end position="122"/>
    </location>
</feature>
<evidence type="ECO:0000313" key="9">
    <source>
        <dbReference type="Proteomes" id="UP000033618"/>
    </source>
</evidence>
<feature type="domain" description="EamA" evidence="7">
    <location>
        <begin position="127"/>
        <end position="256"/>
    </location>
</feature>
<gene>
    <name evidence="8" type="ORF">WM40_10420</name>
</gene>
<keyword evidence="4 6" id="KW-1133">Transmembrane helix</keyword>
<reference evidence="8 9" key="1">
    <citation type="submission" date="2015-03" db="EMBL/GenBank/DDBJ databases">
        <title>Draft Genome Sequence of Burkholderia andropogonis type strain ICMP2807, isolated from Sorghum bicolor.</title>
        <authorList>
            <person name="Lopes-Santos L."/>
            <person name="Castro D.B."/>
            <person name="Ottoboni L.M."/>
            <person name="Park D."/>
            <person name="Weirc B.S."/>
            <person name="Destefano S.A."/>
        </authorList>
    </citation>
    <scope>NUCLEOTIDE SEQUENCE [LARGE SCALE GENOMIC DNA]</scope>
    <source>
        <strain evidence="8 9">ICMP2807</strain>
    </source>
</reference>
<evidence type="ECO:0000256" key="1">
    <source>
        <dbReference type="ARBA" id="ARBA00004651"/>
    </source>
</evidence>
<evidence type="ECO:0000256" key="4">
    <source>
        <dbReference type="ARBA" id="ARBA00022989"/>
    </source>
</evidence>
<dbReference type="InterPro" id="IPR050638">
    <property type="entry name" value="AA-Vitamin_Transporters"/>
</dbReference>
<comment type="caution">
    <text evidence="8">The sequence shown here is derived from an EMBL/GenBank/DDBJ whole genome shotgun (WGS) entry which is preliminary data.</text>
</comment>
<feature type="transmembrane region" description="Helical" evidence="6">
    <location>
        <begin position="240"/>
        <end position="260"/>
    </location>
</feature>
<name>A0A0F5K1C4_9BURK</name>
<evidence type="ECO:0000256" key="2">
    <source>
        <dbReference type="ARBA" id="ARBA00022475"/>
    </source>
</evidence>
<dbReference type="PATRIC" id="fig|28092.6.peg.2459"/>
<evidence type="ECO:0000259" key="7">
    <source>
        <dbReference type="Pfam" id="PF00892"/>
    </source>
</evidence>
<proteinExistence type="predicted"/>
<evidence type="ECO:0000256" key="6">
    <source>
        <dbReference type="SAM" id="Phobius"/>
    </source>
</evidence>